<dbReference type="PROSITE" id="PS51078">
    <property type="entry name" value="ICLR_ED"/>
    <property type="match status" value="1"/>
</dbReference>
<dbReference type="InterPro" id="IPR005471">
    <property type="entry name" value="Tscrpt_reg_IclR_N"/>
</dbReference>
<dbReference type="OrthoDB" id="2633250at2"/>
<dbReference type="SUPFAM" id="SSF46785">
    <property type="entry name" value="Winged helix' DNA-binding domain"/>
    <property type="match status" value="1"/>
</dbReference>
<keyword evidence="1" id="KW-0805">Transcription regulation</keyword>
<dbReference type="GO" id="GO:0003700">
    <property type="term" value="F:DNA-binding transcription factor activity"/>
    <property type="evidence" value="ECO:0007669"/>
    <property type="project" value="TreeGrafter"/>
</dbReference>
<dbReference type="InterPro" id="IPR011991">
    <property type="entry name" value="ArsR-like_HTH"/>
</dbReference>
<dbReference type="InterPro" id="IPR036388">
    <property type="entry name" value="WH-like_DNA-bd_sf"/>
</dbReference>
<reference evidence="6 7" key="1">
    <citation type="submission" date="2016-11" db="EMBL/GenBank/DDBJ databases">
        <title>Comparative genomics of Bartonella apis.</title>
        <authorList>
            <person name="Engel P."/>
        </authorList>
    </citation>
    <scope>NUCLEOTIDE SEQUENCE [LARGE SCALE GENOMIC DNA]</scope>
    <source>
        <strain evidence="6 7">BBC0122</strain>
    </source>
</reference>
<dbReference type="InterPro" id="IPR014757">
    <property type="entry name" value="Tscrpt_reg_IclR_C"/>
</dbReference>
<dbReference type="KEGG" id="bapi:BBC0122_020440"/>
<evidence type="ECO:0000256" key="2">
    <source>
        <dbReference type="ARBA" id="ARBA00023125"/>
    </source>
</evidence>
<gene>
    <name evidence="6" type="ORF">BBC0122_020440</name>
</gene>
<keyword evidence="7" id="KW-1185">Reference proteome</keyword>
<dbReference type="PROSITE" id="PS51077">
    <property type="entry name" value="HTH_ICLR"/>
    <property type="match status" value="1"/>
</dbReference>
<dbReference type="GO" id="GO:0045892">
    <property type="term" value="P:negative regulation of DNA-templated transcription"/>
    <property type="evidence" value="ECO:0007669"/>
    <property type="project" value="TreeGrafter"/>
</dbReference>
<evidence type="ECO:0000259" key="5">
    <source>
        <dbReference type="PROSITE" id="PS51078"/>
    </source>
</evidence>
<dbReference type="Pfam" id="PF09339">
    <property type="entry name" value="HTH_IclR"/>
    <property type="match status" value="1"/>
</dbReference>
<dbReference type="Gene3D" id="1.10.10.10">
    <property type="entry name" value="Winged helix-like DNA-binding domain superfamily/Winged helix DNA-binding domain"/>
    <property type="match status" value="1"/>
</dbReference>
<dbReference type="GO" id="GO:0003677">
    <property type="term" value="F:DNA binding"/>
    <property type="evidence" value="ECO:0007669"/>
    <property type="project" value="UniProtKB-KW"/>
</dbReference>
<dbReference type="Gene3D" id="3.30.450.40">
    <property type="match status" value="1"/>
</dbReference>
<dbReference type="CDD" id="cd00090">
    <property type="entry name" value="HTH_ARSR"/>
    <property type="match status" value="1"/>
</dbReference>
<dbReference type="SMART" id="SM00346">
    <property type="entry name" value="HTH_ICLR"/>
    <property type="match status" value="1"/>
</dbReference>
<keyword evidence="3" id="KW-0804">Transcription</keyword>
<dbReference type="PANTHER" id="PTHR30136:SF35">
    <property type="entry name" value="HTH-TYPE TRANSCRIPTIONAL REGULATOR RV1719"/>
    <property type="match status" value="1"/>
</dbReference>
<dbReference type="PANTHER" id="PTHR30136">
    <property type="entry name" value="HELIX-TURN-HELIX TRANSCRIPTIONAL REGULATOR, ICLR FAMILY"/>
    <property type="match status" value="1"/>
</dbReference>
<evidence type="ECO:0000259" key="4">
    <source>
        <dbReference type="PROSITE" id="PS51077"/>
    </source>
</evidence>
<sequence>MSDDTVIVSDDAETPDLINKSVIKATVILEELGRHVEGVTPTELAQYVKMSRPTVFRLLLSLEQNGFVERSDNKYKLGWKIARLGRLANPYKGMIAIIQPILKTLAENVNEMVGYAVAKGGADFDLISEAHGSRLITLIRGYVGRDFPIYASATGKFVLSEMSDEDVVALLPKKFSKVASKTITDRQKLIEELHLIRSQGYAVVDDELEESLFAMGVGVYDKTGQFIGVLSVTGPSPRMKQRDINDILTPLHQTAKLIAEALA</sequence>
<evidence type="ECO:0000256" key="3">
    <source>
        <dbReference type="ARBA" id="ARBA00023163"/>
    </source>
</evidence>
<feature type="domain" description="HTH iclR-type" evidence="4">
    <location>
        <begin position="19"/>
        <end position="79"/>
    </location>
</feature>
<keyword evidence="2 6" id="KW-0238">DNA-binding</keyword>
<dbReference type="Pfam" id="PF01614">
    <property type="entry name" value="IclR_C"/>
    <property type="match status" value="1"/>
</dbReference>
<dbReference type="InterPro" id="IPR036390">
    <property type="entry name" value="WH_DNA-bd_sf"/>
</dbReference>
<evidence type="ECO:0000313" key="7">
    <source>
        <dbReference type="Proteomes" id="UP000189632"/>
    </source>
</evidence>
<dbReference type="RefSeq" id="WP_149866694.1">
    <property type="nucleotide sequence ID" value="NZ_CP015625.1"/>
</dbReference>
<dbReference type="EMBL" id="CP015625">
    <property type="protein sequence ID" value="AQT48137.1"/>
    <property type="molecule type" value="Genomic_DNA"/>
</dbReference>
<evidence type="ECO:0000313" key="6">
    <source>
        <dbReference type="EMBL" id="AQT48137.1"/>
    </source>
</evidence>
<dbReference type="InterPro" id="IPR029016">
    <property type="entry name" value="GAF-like_dom_sf"/>
</dbReference>
<dbReference type="Proteomes" id="UP000189632">
    <property type="component" value="Chromosome"/>
</dbReference>
<dbReference type="SUPFAM" id="SSF55781">
    <property type="entry name" value="GAF domain-like"/>
    <property type="match status" value="1"/>
</dbReference>
<protein>
    <submittedName>
        <fullName evidence="6">DNA-binding transcriptional regulator, IclR family</fullName>
    </submittedName>
</protein>
<accession>A0A1U9MJK7</accession>
<proteinExistence type="predicted"/>
<evidence type="ECO:0000256" key="1">
    <source>
        <dbReference type="ARBA" id="ARBA00023015"/>
    </source>
</evidence>
<organism evidence="6 7">
    <name type="scientific">Bartonella choladocola</name>
    <dbReference type="NCBI Taxonomy" id="2750995"/>
    <lineage>
        <taxon>Bacteria</taxon>
        <taxon>Pseudomonadati</taxon>
        <taxon>Pseudomonadota</taxon>
        <taxon>Alphaproteobacteria</taxon>
        <taxon>Hyphomicrobiales</taxon>
        <taxon>Bartonellaceae</taxon>
        <taxon>Bartonella</taxon>
    </lineage>
</organism>
<name>A0A1U9MJK7_9HYPH</name>
<dbReference type="InterPro" id="IPR050707">
    <property type="entry name" value="HTH_MetabolicPath_Reg"/>
</dbReference>
<feature type="domain" description="IclR-ED" evidence="5">
    <location>
        <begin position="80"/>
        <end position="263"/>
    </location>
</feature>
<dbReference type="AlphaFoldDB" id="A0A1U9MJK7"/>